<evidence type="ECO:0000313" key="2">
    <source>
        <dbReference type="EMBL" id="AUH72846.1"/>
    </source>
</evidence>
<dbReference type="AlphaFoldDB" id="A0A2H5FMS5"/>
<dbReference type="SUPFAM" id="SSF52540">
    <property type="entry name" value="P-loop containing nucleoside triphosphate hydrolases"/>
    <property type="match status" value="2"/>
</dbReference>
<reference evidence="2 3" key="1">
    <citation type="submission" date="2017-12" db="EMBL/GenBank/DDBJ databases">
        <title>Legionella sainthelensi LA01-117, whole genome sequence of a clinical isolate from New Zealand.</title>
        <authorList>
            <person name="Cree S.L."/>
            <person name="Slow S."/>
            <person name="Kennedy M.A."/>
            <person name="Murdoch D.R."/>
            <person name="Biggs P.J."/>
            <person name="Anderson T."/>
        </authorList>
    </citation>
    <scope>NUCLEOTIDE SEQUENCE [LARGE SCALE GENOMIC DNA]</scope>
    <source>
        <strain evidence="2 3">LA01-117</strain>
    </source>
</reference>
<dbReference type="EMBL" id="CP025491">
    <property type="protein sequence ID" value="AUH72846.1"/>
    <property type="molecule type" value="Genomic_DNA"/>
</dbReference>
<dbReference type="Pfam" id="PF08751">
    <property type="entry name" value="TrwC"/>
    <property type="match status" value="1"/>
</dbReference>
<dbReference type="SUPFAM" id="SSF55464">
    <property type="entry name" value="Origin of replication-binding domain, RBD-like"/>
    <property type="match status" value="1"/>
</dbReference>
<dbReference type="NCBIfam" id="TIGR02686">
    <property type="entry name" value="relax_trwC"/>
    <property type="match status" value="1"/>
</dbReference>
<dbReference type="Proteomes" id="UP000234343">
    <property type="component" value="Chromosome"/>
</dbReference>
<dbReference type="Gene3D" id="3.40.50.300">
    <property type="entry name" value="P-loop containing nucleotide triphosphate hydrolases"/>
    <property type="match status" value="2"/>
</dbReference>
<organism evidence="2 3">
    <name type="scientific">Legionella sainthelensi</name>
    <dbReference type="NCBI Taxonomy" id="28087"/>
    <lineage>
        <taxon>Bacteria</taxon>
        <taxon>Pseudomonadati</taxon>
        <taxon>Pseudomonadota</taxon>
        <taxon>Gammaproteobacteria</taxon>
        <taxon>Legionellales</taxon>
        <taxon>Legionellaceae</taxon>
        <taxon>Legionella</taxon>
    </lineage>
</organism>
<keyword evidence="3" id="KW-1185">Reference proteome</keyword>
<name>A0A2H5FMS5_9GAMM</name>
<dbReference type="Gene3D" id="2.30.30.940">
    <property type="match status" value="1"/>
</dbReference>
<evidence type="ECO:0000313" key="3">
    <source>
        <dbReference type="Proteomes" id="UP000234343"/>
    </source>
</evidence>
<dbReference type="InterPro" id="IPR027417">
    <property type="entry name" value="P-loop_NTPase"/>
</dbReference>
<dbReference type="Pfam" id="PF13604">
    <property type="entry name" value="AAA_30"/>
    <property type="match status" value="1"/>
</dbReference>
<gene>
    <name evidence="2" type="ORF">CAB17_12965</name>
</gene>
<dbReference type="NCBIfam" id="NF041492">
    <property type="entry name" value="MobF"/>
    <property type="match status" value="1"/>
</dbReference>
<sequence length="986" mass="111423">MLSIQPLKSAKGAADYYAATFNYYAGDAQAMRWLGQASQKMQLTGIVQKEQMLALLEGQLPNGQSLHNLQGEHRPGFDMTFSAPKSVSLLVGLGVAPELVRYHDEAVAYAIDQIEKEFAEARVSRNGAIFYEKTENLAVAAFRQPSSRANDPALHTHCVTMNLTFHEGKARSLASDISRSNGVIEQIQNNAHYCGLMYRQHLANRLKEADFPLRLSGDGLFEIDGIPEKVLQGFSRRREDIERHMEEKGWSGAKSASAATLLTRQNKEEHDITLLEQDWKERAKDLGFDAQAFMQNRNQVQSLSWFSAIKDKLMALVGKQSKDKSPSEMDAAIACVHVATETLSQRTSMFSARGLAFEAMKHSLVYPKAVSKESINDAIQHEIKNQSLYEARCPETGQRFLTTPWLLTTETETLARIEHNKGVVPAIATKETVKAFQKQRHPLLPYPLTHSQKEAMTVLLTSKDRYLAIQGYAGVAKTSMLSEAKLLIEAQGYALRGITVASSAAYELQEKAGIKTDVFPLVHQELKNAPTASLSKTLFIVDEASMLSSHQGHELMKQIERTHARLVLVGDKAQLPSVNAGRIFGLTQEYGIEHSIMDEIVRQKNTVLKEAVIAATKGNVKEALDKLDVKECVTHEERIAWIANHWLSLSQKGRDDTLLFAPTHAHREEITKLIRNGLKGEGILENEGLCQTVLKAKKMEPIQSRFIAYYQKGDKVRFNQEFKTNNIQAGAYYTVGEISKKNRQDNVLPLINEQGKQIQFKLNNLPKYKTHNAAFERIIELYQPKKLELLVGDKVMWTRNFKANNLRNGQCATLHEIKENVFTFITKEGRQLTLEKDHPALKHLDYSYVLTNYKVQGKDAPFGIGLMESYHRFGTTLNNFYVQISRAIHGMILVTDNKEELVHAIRRNTEEKPVALDRISSEQLVRHEERFVQSNKFSMQAVITKKQAFESQKSPQSRHQKITMDELLVPHKKTEINRPLIKELEL</sequence>
<dbReference type="InterPro" id="IPR014862">
    <property type="entry name" value="TrwC"/>
</dbReference>
<feature type="domain" description="TrwC relaxase" evidence="1">
    <location>
        <begin position="11"/>
        <end position="285"/>
    </location>
</feature>
<dbReference type="GeneID" id="40926054"/>
<dbReference type="InterPro" id="IPR014059">
    <property type="entry name" value="TraI/TrwC_relax"/>
</dbReference>
<evidence type="ECO:0000259" key="1">
    <source>
        <dbReference type="Pfam" id="PF08751"/>
    </source>
</evidence>
<dbReference type="RefSeq" id="WP_012979150.1">
    <property type="nucleotide sequence ID" value="NZ_CP025491.2"/>
</dbReference>
<accession>A0A2H5FMS5</accession>
<protein>
    <submittedName>
        <fullName evidence="2">Conjugative relaxase</fullName>
    </submittedName>
</protein>
<proteinExistence type="predicted"/>
<dbReference type="KEGG" id="lsh:CAB17_12965"/>